<feature type="compositionally biased region" description="Basic and acidic residues" evidence="7">
    <location>
        <begin position="11"/>
        <end position="22"/>
    </location>
</feature>
<evidence type="ECO:0000313" key="10">
    <source>
        <dbReference type="Proteomes" id="UP000002255"/>
    </source>
</evidence>
<dbReference type="InterPro" id="IPR050166">
    <property type="entry name" value="ABC_transporter_ATP-bind"/>
</dbReference>
<dbReference type="InterPro" id="IPR017871">
    <property type="entry name" value="ABC_transporter-like_CS"/>
</dbReference>
<reference evidence="10" key="1">
    <citation type="submission" date="2009-11" db="EMBL/GenBank/DDBJ databases">
        <title>The complete chromosome of Xylanimonas cellulosilytica DSM 15894.</title>
        <authorList>
            <consortium name="US DOE Joint Genome Institute (JGI-PGF)"/>
            <person name="Lucas S."/>
            <person name="Copeland A."/>
            <person name="Lapidus A."/>
            <person name="Glavina del Rio T."/>
            <person name="Dalin E."/>
            <person name="Tice H."/>
            <person name="Bruce D."/>
            <person name="Goodwin L."/>
            <person name="Pitluck S."/>
            <person name="Kyrpides N."/>
            <person name="Mavromatis K."/>
            <person name="Ivanova N."/>
            <person name="Mikhailova N."/>
            <person name="Foster B."/>
            <person name="Clum A."/>
            <person name="Brettin T."/>
            <person name="Detter J.C."/>
            <person name="Han C."/>
            <person name="Larimer F."/>
            <person name="Land M."/>
            <person name="Hauser L."/>
            <person name="Markowitz V."/>
            <person name="Cheng J.F."/>
            <person name="Hugenholtz P."/>
            <person name="Woyke T."/>
            <person name="Wu D."/>
            <person name="Gehrich-Schroeter G."/>
            <person name="Schneider S."/>
            <person name="Pukall S.R."/>
            <person name="Klenk H.P."/>
            <person name="Eisen J.A."/>
        </authorList>
    </citation>
    <scope>NUCLEOTIDE SEQUENCE [LARGE SCALE GENOMIC DNA]</scope>
    <source>
        <strain evidence="10">DSM 15894 / CECT 5975 / LMG 20990 / XIL07</strain>
    </source>
</reference>
<evidence type="ECO:0000256" key="2">
    <source>
        <dbReference type="ARBA" id="ARBA00022475"/>
    </source>
</evidence>
<dbReference type="PROSITE" id="PS50893">
    <property type="entry name" value="ABC_TRANSPORTER_2"/>
    <property type="match status" value="1"/>
</dbReference>
<dbReference type="PANTHER" id="PTHR42788:SF17">
    <property type="entry name" value="ALIPHATIC SULFONATES IMPORT ATP-BINDING PROTEIN SSUB"/>
    <property type="match status" value="1"/>
</dbReference>
<dbReference type="eggNOG" id="COG1116">
    <property type="taxonomic scope" value="Bacteria"/>
</dbReference>
<dbReference type="InterPro" id="IPR003593">
    <property type="entry name" value="AAA+_ATPase"/>
</dbReference>
<dbReference type="GO" id="GO:0005524">
    <property type="term" value="F:ATP binding"/>
    <property type="evidence" value="ECO:0007669"/>
    <property type="project" value="UniProtKB-KW"/>
</dbReference>
<feature type="region of interest" description="Disordered" evidence="7">
    <location>
        <begin position="1"/>
        <end position="49"/>
    </location>
</feature>
<dbReference type="KEGG" id="xce:Xcel_0434"/>
<dbReference type="Pfam" id="PF00005">
    <property type="entry name" value="ABC_tran"/>
    <property type="match status" value="1"/>
</dbReference>
<evidence type="ECO:0000256" key="3">
    <source>
        <dbReference type="ARBA" id="ARBA00022741"/>
    </source>
</evidence>
<keyword evidence="1" id="KW-0813">Transport</keyword>
<dbReference type="RefSeq" id="WP_012877218.1">
    <property type="nucleotide sequence ID" value="NC_013530.1"/>
</dbReference>
<keyword evidence="3" id="KW-0547">Nucleotide-binding</keyword>
<gene>
    <name evidence="9" type="ordered locus">Xcel_0434</name>
</gene>
<dbReference type="STRING" id="446471.Xcel_0434"/>
<evidence type="ECO:0000256" key="1">
    <source>
        <dbReference type="ARBA" id="ARBA00022448"/>
    </source>
</evidence>
<dbReference type="GO" id="GO:0016887">
    <property type="term" value="F:ATP hydrolysis activity"/>
    <property type="evidence" value="ECO:0007669"/>
    <property type="project" value="InterPro"/>
</dbReference>
<reference evidence="9 10" key="2">
    <citation type="journal article" date="2010" name="Stand. Genomic Sci.">
        <title>Complete genome sequence of Xylanimonas cellulosilytica type strain (XIL07).</title>
        <authorList>
            <person name="Foster B."/>
            <person name="Pukall R."/>
            <person name="Abt B."/>
            <person name="Nolan M."/>
            <person name="Glavina Del Rio T."/>
            <person name="Chen F."/>
            <person name="Lucas S."/>
            <person name="Tice H."/>
            <person name="Pitluck S."/>
            <person name="Cheng J.-F."/>
            <person name="Chertkov O."/>
            <person name="Brettin T."/>
            <person name="Han C."/>
            <person name="Detter J.C."/>
            <person name="Bruce D."/>
            <person name="Goodwin L."/>
            <person name="Ivanova N."/>
            <person name="Mavromatis K."/>
            <person name="Pati A."/>
            <person name="Mikhailova N."/>
            <person name="Chen A."/>
            <person name="Palaniappan K."/>
            <person name="Land M."/>
            <person name="Hauser L."/>
            <person name="Chang Y.-J."/>
            <person name="Jeffries C.D."/>
            <person name="Chain P."/>
            <person name="Rohde M."/>
            <person name="Goeker M."/>
            <person name="Bristow J."/>
            <person name="Eisen J.A."/>
            <person name="Markowitz V."/>
            <person name="Hugenholtz P."/>
            <person name="Kyrpides N.C."/>
            <person name="Klenk H.-P."/>
            <person name="Lapidus A."/>
        </authorList>
    </citation>
    <scope>NUCLEOTIDE SEQUENCE [LARGE SCALE GENOMIC DNA]</scope>
    <source>
        <strain evidence="10">DSM 15894 / CECT 5975 / LMG 20990 / XIL07</strain>
    </source>
</reference>
<keyword evidence="4" id="KW-0067">ATP-binding</keyword>
<evidence type="ECO:0000256" key="5">
    <source>
        <dbReference type="ARBA" id="ARBA00022967"/>
    </source>
</evidence>
<dbReference type="PROSITE" id="PS00211">
    <property type="entry name" value="ABC_TRANSPORTER_1"/>
    <property type="match status" value="1"/>
</dbReference>
<dbReference type="Proteomes" id="UP000002255">
    <property type="component" value="Chromosome"/>
</dbReference>
<dbReference type="PANTHER" id="PTHR42788">
    <property type="entry name" value="TAURINE IMPORT ATP-BINDING PROTEIN-RELATED"/>
    <property type="match status" value="1"/>
</dbReference>
<keyword evidence="10" id="KW-1185">Reference proteome</keyword>
<dbReference type="HOGENOM" id="CLU_000604_1_22_11"/>
<evidence type="ECO:0000256" key="6">
    <source>
        <dbReference type="ARBA" id="ARBA00023136"/>
    </source>
</evidence>
<name>D1BVX0_XYLCX</name>
<protein>
    <submittedName>
        <fullName evidence="9">ABC transporter related protein</fullName>
    </submittedName>
</protein>
<dbReference type="OrthoDB" id="8773773at2"/>
<accession>D1BVX0</accession>
<evidence type="ECO:0000256" key="7">
    <source>
        <dbReference type="SAM" id="MobiDB-lite"/>
    </source>
</evidence>
<dbReference type="SUPFAM" id="SSF52540">
    <property type="entry name" value="P-loop containing nucleoside triphosphate hydrolases"/>
    <property type="match status" value="1"/>
</dbReference>
<dbReference type="InterPro" id="IPR027417">
    <property type="entry name" value="P-loop_NTPase"/>
</dbReference>
<keyword evidence="6" id="KW-0472">Membrane</keyword>
<organism evidence="9 10">
    <name type="scientific">Xylanimonas cellulosilytica (strain DSM 15894 / JCM 12276 / CECT 5975 / KCTC 9989 / LMG 20990 / NBRC 107835 / XIL07)</name>
    <dbReference type="NCBI Taxonomy" id="446471"/>
    <lineage>
        <taxon>Bacteria</taxon>
        <taxon>Bacillati</taxon>
        <taxon>Actinomycetota</taxon>
        <taxon>Actinomycetes</taxon>
        <taxon>Micrococcales</taxon>
        <taxon>Promicromonosporaceae</taxon>
        <taxon>Xylanimonas</taxon>
    </lineage>
</organism>
<evidence type="ECO:0000259" key="8">
    <source>
        <dbReference type="PROSITE" id="PS50893"/>
    </source>
</evidence>
<dbReference type="InterPro" id="IPR003439">
    <property type="entry name" value="ABC_transporter-like_ATP-bd"/>
</dbReference>
<dbReference type="SMART" id="SM00382">
    <property type="entry name" value="AAA"/>
    <property type="match status" value="1"/>
</dbReference>
<feature type="domain" description="ABC transporter" evidence="8">
    <location>
        <begin position="51"/>
        <end position="273"/>
    </location>
</feature>
<evidence type="ECO:0000313" key="9">
    <source>
        <dbReference type="EMBL" id="ACZ29473.1"/>
    </source>
</evidence>
<keyword evidence="2" id="KW-1003">Cell membrane</keyword>
<dbReference type="Gene3D" id="3.40.50.300">
    <property type="entry name" value="P-loop containing nucleotide triphosphate hydrolases"/>
    <property type="match status" value="1"/>
</dbReference>
<evidence type="ECO:0000256" key="4">
    <source>
        <dbReference type="ARBA" id="ARBA00022840"/>
    </source>
</evidence>
<dbReference type="AlphaFoldDB" id="D1BVX0"/>
<proteinExistence type="predicted"/>
<dbReference type="EMBL" id="CP001821">
    <property type="protein sequence ID" value="ACZ29473.1"/>
    <property type="molecule type" value="Genomic_DNA"/>
</dbReference>
<sequence length="291" mass="30948">MAQDLGGLRRSAAEVRAEERGTRHSGAQPQSDPEILGLKGNHQADGPTDPVVVRDLVRAYGDAPVLDHLDLRIAPGEFVAILGRSGSGKSTLLRALAGLDRDVPGTGEITVPRSVSVVFQDSRLLPWARVLDNVVLGLEASTGLSRAEARRAGAAALAEVGLAGRERAWPGELSGGEQQRVSLARSLVRSPELLLADEPFGALDALTRTRMHGLLRDLLARHRPAVLMVTHDVDEAIVLADRVVVLDVGRIAAERSPADHPDPRALRAELLAALGVENATPDPHARQEIPA</sequence>
<keyword evidence="5" id="KW-1278">Translocase</keyword>